<keyword evidence="4 11" id="KW-0138">CF(0)</keyword>
<evidence type="ECO:0000256" key="3">
    <source>
        <dbReference type="ARBA" id="ARBA00022448"/>
    </source>
</evidence>
<name>A0ABW5E2R3_9BACT</name>
<evidence type="ECO:0000313" key="12">
    <source>
        <dbReference type="EMBL" id="MFD2276697.1"/>
    </source>
</evidence>
<dbReference type="PANTHER" id="PTHR42823:SF3">
    <property type="entry name" value="ATP SYNTHASE SUBUNIT A, CHLOROPLASTIC"/>
    <property type="match status" value="1"/>
</dbReference>
<organism evidence="12 13">
    <name type="scientific">Rubritalea spongiae</name>
    <dbReference type="NCBI Taxonomy" id="430797"/>
    <lineage>
        <taxon>Bacteria</taxon>
        <taxon>Pseudomonadati</taxon>
        <taxon>Verrucomicrobiota</taxon>
        <taxon>Verrucomicrobiia</taxon>
        <taxon>Verrucomicrobiales</taxon>
        <taxon>Rubritaleaceae</taxon>
        <taxon>Rubritalea</taxon>
    </lineage>
</organism>
<comment type="subcellular location">
    <subcellularLocation>
        <location evidence="11">Cell membrane</location>
        <topology evidence="11">Multi-pass membrane protein</topology>
    </subcellularLocation>
    <subcellularLocation>
        <location evidence="1">Membrane</location>
        <topology evidence="1">Multi-pass membrane protein</topology>
    </subcellularLocation>
</comment>
<dbReference type="Gene3D" id="1.20.120.220">
    <property type="entry name" value="ATP synthase, F0 complex, subunit A"/>
    <property type="match status" value="1"/>
</dbReference>
<dbReference type="HAMAP" id="MF_01393">
    <property type="entry name" value="ATP_synth_a_bact"/>
    <property type="match status" value="1"/>
</dbReference>
<dbReference type="EMBL" id="JBHUJC010000026">
    <property type="protein sequence ID" value="MFD2276697.1"/>
    <property type="molecule type" value="Genomic_DNA"/>
</dbReference>
<keyword evidence="3 11" id="KW-0813">Transport</keyword>
<feature type="transmembrane region" description="Helical" evidence="11">
    <location>
        <begin position="123"/>
        <end position="150"/>
    </location>
</feature>
<keyword evidence="7 11" id="KW-1133">Transmembrane helix</keyword>
<feature type="transmembrane region" description="Helical" evidence="11">
    <location>
        <begin position="62"/>
        <end position="81"/>
    </location>
</feature>
<evidence type="ECO:0000256" key="7">
    <source>
        <dbReference type="ARBA" id="ARBA00022989"/>
    </source>
</evidence>
<comment type="function">
    <text evidence="11">Key component of the proton channel; it plays a direct role in the translocation of protons across the membrane.</text>
</comment>
<evidence type="ECO:0000256" key="5">
    <source>
        <dbReference type="ARBA" id="ARBA00022692"/>
    </source>
</evidence>
<feature type="transmembrane region" description="Helical" evidence="11">
    <location>
        <begin position="170"/>
        <end position="189"/>
    </location>
</feature>
<dbReference type="PANTHER" id="PTHR42823">
    <property type="entry name" value="ATP SYNTHASE SUBUNIT A, CHLOROPLASTIC"/>
    <property type="match status" value="1"/>
</dbReference>
<evidence type="ECO:0000256" key="11">
    <source>
        <dbReference type="HAMAP-Rule" id="MF_01393"/>
    </source>
</evidence>
<keyword evidence="9 11" id="KW-0472">Membrane</keyword>
<keyword evidence="6 11" id="KW-0375">Hydrogen ion transport</keyword>
<protein>
    <recommendedName>
        <fullName evidence="11">ATP synthase subunit a</fullName>
    </recommendedName>
    <alternativeName>
        <fullName evidence="11">ATP synthase F0 sector subunit a</fullName>
    </alternativeName>
    <alternativeName>
        <fullName evidence="11">F-ATPase subunit 6</fullName>
    </alternativeName>
</protein>
<evidence type="ECO:0000256" key="10">
    <source>
        <dbReference type="ARBA" id="ARBA00023310"/>
    </source>
</evidence>
<sequence>MAVIALALAQMERLKIMAKKTTFLSLILLFITMGFGAAAGGEAPVLPKTAIPLHYVNDEPGFFSNSTVSVWIAVLLIVLFCRAAAGKISVIPQGFQNFAEWVIESLYNFFGGILGEHLVKKTFWFFGSTFLLIILTNYLGLLPGVGTMGWGMDSHGHFTHPLMRGGNADVNMTAAMAFSFAILWFVWAIQENGLKGFFGHIFAPKGKFGGLMALVMIFIFGVVGVLELVSIAIRPVALSFRLFGNIYGGEQTLEILMFLGGNWFGWLTSLPFYFMELLVGGVQALVFTLLCAVFLKLICEHDDHDEEHAH</sequence>
<evidence type="ECO:0000256" key="6">
    <source>
        <dbReference type="ARBA" id="ARBA00022781"/>
    </source>
</evidence>
<accession>A0ABW5E2R3</accession>
<reference evidence="13" key="1">
    <citation type="journal article" date="2019" name="Int. J. Syst. Evol. Microbiol.">
        <title>The Global Catalogue of Microorganisms (GCM) 10K type strain sequencing project: providing services to taxonomists for standard genome sequencing and annotation.</title>
        <authorList>
            <consortium name="The Broad Institute Genomics Platform"/>
            <consortium name="The Broad Institute Genome Sequencing Center for Infectious Disease"/>
            <person name="Wu L."/>
            <person name="Ma J."/>
        </authorList>
    </citation>
    <scope>NUCLEOTIDE SEQUENCE [LARGE SCALE GENOMIC DNA]</scope>
    <source>
        <strain evidence="13">JCM 16545</strain>
    </source>
</reference>
<keyword evidence="8 11" id="KW-0406">Ion transport</keyword>
<evidence type="ECO:0000256" key="2">
    <source>
        <dbReference type="ARBA" id="ARBA00006810"/>
    </source>
</evidence>
<evidence type="ECO:0000256" key="9">
    <source>
        <dbReference type="ARBA" id="ARBA00023136"/>
    </source>
</evidence>
<proteinExistence type="inferred from homology"/>
<dbReference type="CDD" id="cd00310">
    <property type="entry name" value="ATP-synt_Fo_a_6"/>
    <property type="match status" value="1"/>
</dbReference>
<dbReference type="InterPro" id="IPR045082">
    <property type="entry name" value="ATP_syn_F0_a_bact/chloroplast"/>
</dbReference>
<evidence type="ECO:0000256" key="1">
    <source>
        <dbReference type="ARBA" id="ARBA00004141"/>
    </source>
</evidence>
<evidence type="ECO:0000313" key="13">
    <source>
        <dbReference type="Proteomes" id="UP001597297"/>
    </source>
</evidence>
<keyword evidence="11" id="KW-1003">Cell membrane</keyword>
<keyword evidence="10 11" id="KW-0066">ATP synthesis</keyword>
<dbReference type="Pfam" id="PF00119">
    <property type="entry name" value="ATP-synt_A"/>
    <property type="match status" value="1"/>
</dbReference>
<evidence type="ECO:0000256" key="8">
    <source>
        <dbReference type="ARBA" id="ARBA00023065"/>
    </source>
</evidence>
<dbReference type="InterPro" id="IPR035908">
    <property type="entry name" value="F0_ATP_A_sf"/>
</dbReference>
<comment type="similarity">
    <text evidence="2 11">Belongs to the ATPase A chain family.</text>
</comment>
<keyword evidence="5 11" id="KW-0812">Transmembrane</keyword>
<dbReference type="Proteomes" id="UP001597297">
    <property type="component" value="Unassembled WGS sequence"/>
</dbReference>
<dbReference type="SUPFAM" id="SSF81336">
    <property type="entry name" value="F1F0 ATP synthase subunit A"/>
    <property type="match status" value="1"/>
</dbReference>
<gene>
    <name evidence="11" type="primary">atpB</name>
    <name evidence="12" type="ORF">ACFSQZ_09480</name>
</gene>
<dbReference type="RefSeq" id="WP_377094652.1">
    <property type="nucleotide sequence ID" value="NZ_JBHSJM010000001.1"/>
</dbReference>
<keyword evidence="13" id="KW-1185">Reference proteome</keyword>
<dbReference type="InterPro" id="IPR000568">
    <property type="entry name" value="ATP_synth_F0_asu"/>
</dbReference>
<feature type="transmembrane region" description="Helical" evidence="11">
    <location>
        <begin position="210"/>
        <end position="233"/>
    </location>
</feature>
<evidence type="ECO:0000256" key="4">
    <source>
        <dbReference type="ARBA" id="ARBA00022547"/>
    </source>
</evidence>
<feature type="transmembrane region" description="Helical" evidence="11">
    <location>
        <begin position="272"/>
        <end position="295"/>
    </location>
</feature>
<dbReference type="InterPro" id="IPR023011">
    <property type="entry name" value="ATP_synth_F0_asu_AS"/>
</dbReference>
<comment type="caution">
    <text evidence="12">The sequence shown here is derived from an EMBL/GenBank/DDBJ whole genome shotgun (WGS) entry which is preliminary data.</text>
</comment>
<dbReference type="PROSITE" id="PS00449">
    <property type="entry name" value="ATPASE_A"/>
    <property type="match status" value="1"/>
</dbReference>